<reference evidence="2" key="1">
    <citation type="submission" date="2014-11" db="EMBL/GenBank/DDBJ databases">
        <authorList>
            <person name="Amaro Gonzalez C."/>
        </authorList>
    </citation>
    <scope>NUCLEOTIDE SEQUENCE</scope>
</reference>
<name>A0A0E9UIF1_ANGAN</name>
<dbReference type="AlphaFoldDB" id="A0A0E9UIF1"/>
<evidence type="ECO:0000313" key="2">
    <source>
        <dbReference type="EMBL" id="JAH65536.1"/>
    </source>
</evidence>
<organism evidence="2">
    <name type="scientific">Anguilla anguilla</name>
    <name type="common">European freshwater eel</name>
    <name type="synonym">Muraena anguilla</name>
    <dbReference type="NCBI Taxonomy" id="7936"/>
    <lineage>
        <taxon>Eukaryota</taxon>
        <taxon>Metazoa</taxon>
        <taxon>Chordata</taxon>
        <taxon>Craniata</taxon>
        <taxon>Vertebrata</taxon>
        <taxon>Euteleostomi</taxon>
        <taxon>Actinopterygii</taxon>
        <taxon>Neopterygii</taxon>
        <taxon>Teleostei</taxon>
        <taxon>Anguilliformes</taxon>
        <taxon>Anguillidae</taxon>
        <taxon>Anguilla</taxon>
    </lineage>
</organism>
<accession>A0A0E9UIF1</accession>
<proteinExistence type="predicted"/>
<sequence length="25" mass="2619">MNCTASSGDRRDFPLSLGANGPVRP</sequence>
<protein>
    <submittedName>
        <fullName evidence="2">Uncharacterized protein</fullName>
    </submittedName>
</protein>
<dbReference type="EMBL" id="GBXM01043041">
    <property type="protein sequence ID" value="JAH65536.1"/>
    <property type="molecule type" value="Transcribed_RNA"/>
</dbReference>
<evidence type="ECO:0000256" key="1">
    <source>
        <dbReference type="SAM" id="MobiDB-lite"/>
    </source>
</evidence>
<feature type="region of interest" description="Disordered" evidence="1">
    <location>
        <begin position="1"/>
        <end position="25"/>
    </location>
</feature>
<reference evidence="2" key="2">
    <citation type="journal article" date="2015" name="Fish Shellfish Immunol.">
        <title>Early steps in the European eel (Anguilla anguilla)-Vibrio vulnificus interaction in the gills: Role of the RtxA13 toxin.</title>
        <authorList>
            <person name="Callol A."/>
            <person name="Pajuelo D."/>
            <person name="Ebbesson L."/>
            <person name="Teles M."/>
            <person name="MacKenzie S."/>
            <person name="Amaro C."/>
        </authorList>
    </citation>
    <scope>NUCLEOTIDE SEQUENCE</scope>
</reference>